<keyword evidence="2" id="KW-1185">Reference proteome</keyword>
<dbReference type="Proteomes" id="UP000663722">
    <property type="component" value="Chromosome"/>
</dbReference>
<organism evidence="1 2">
    <name type="scientific">Desulfonema magnum</name>
    <dbReference type="NCBI Taxonomy" id="45655"/>
    <lineage>
        <taxon>Bacteria</taxon>
        <taxon>Pseudomonadati</taxon>
        <taxon>Thermodesulfobacteriota</taxon>
        <taxon>Desulfobacteria</taxon>
        <taxon>Desulfobacterales</taxon>
        <taxon>Desulfococcaceae</taxon>
        <taxon>Desulfonema</taxon>
    </lineage>
</organism>
<reference evidence="1" key="1">
    <citation type="journal article" date="2021" name="Microb. Physiol.">
        <title>Proteogenomic Insights into the Physiology of Marine, Sulfate-Reducing, Filamentous Desulfonema limicola and Desulfonema magnum.</title>
        <authorList>
            <person name="Schnaars V."/>
            <person name="Wohlbrand L."/>
            <person name="Scheve S."/>
            <person name="Hinrichs C."/>
            <person name="Reinhardt R."/>
            <person name="Rabus R."/>
        </authorList>
    </citation>
    <scope>NUCLEOTIDE SEQUENCE</scope>
    <source>
        <strain evidence="1">4be13</strain>
    </source>
</reference>
<gene>
    <name evidence="1" type="ORF">dnm_042440</name>
</gene>
<dbReference type="EMBL" id="CP061800">
    <property type="protein sequence ID" value="QTA88202.1"/>
    <property type="molecule type" value="Genomic_DNA"/>
</dbReference>
<dbReference type="AlphaFoldDB" id="A0A975BMW2"/>
<sequence>MLVRFRYHIITKTGDGETHLIAEDCQVLGFAGSPASTEWTDADIVEKLIRAKPEANVSRDQAVHFLNKLIDSFEMLWYSLTEAAEEKNGKKLLRAHARVRKASQGRGVQYQVKPHLPPDVLRAYVYLPLK</sequence>
<accession>A0A975BMW2</accession>
<proteinExistence type="predicted"/>
<dbReference type="KEGG" id="dmm:dnm_042440"/>
<protein>
    <submittedName>
        <fullName evidence="1">Uncharacterized protein</fullName>
    </submittedName>
</protein>
<evidence type="ECO:0000313" key="2">
    <source>
        <dbReference type="Proteomes" id="UP000663722"/>
    </source>
</evidence>
<evidence type="ECO:0000313" key="1">
    <source>
        <dbReference type="EMBL" id="QTA88202.1"/>
    </source>
</evidence>
<name>A0A975BMW2_9BACT</name>